<evidence type="ECO:0000259" key="1">
    <source>
        <dbReference type="Pfam" id="PF08268"/>
    </source>
</evidence>
<reference evidence="2" key="1">
    <citation type="submission" date="2023-03" db="EMBL/GenBank/DDBJ databases">
        <title>Chromosome-scale reference genome and RAD-based genetic map of yellow starthistle (Centaurea solstitialis) reveal putative structural variation and QTLs associated with invader traits.</title>
        <authorList>
            <person name="Reatini B."/>
            <person name="Cang F.A."/>
            <person name="Jiang Q."/>
            <person name="Mckibben M.T.W."/>
            <person name="Barker M.S."/>
            <person name="Rieseberg L.H."/>
            <person name="Dlugosch K.M."/>
        </authorList>
    </citation>
    <scope>NUCLEOTIDE SEQUENCE</scope>
    <source>
        <strain evidence="2">CAN-66</strain>
        <tissue evidence="2">Leaf</tissue>
    </source>
</reference>
<organism evidence="2 3">
    <name type="scientific">Centaurea solstitialis</name>
    <name type="common">yellow star-thistle</name>
    <dbReference type="NCBI Taxonomy" id="347529"/>
    <lineage>
        <taxon>Eukaryota</taxon>
        <taxon>Viridiplantae</taxon>
        <taxon>Streptophyta</taxon>
        <taxon>Embryophyta</taxon>
        <taxon>Tracheophyta</taxon>
        <taxon>Spermatophyta</taxon>
        <taxon>Magnoliopsida</taxon>
        <taxon>eudicotyledons</taxon>
        <taxon>Gunneridae</taxon>
        <taxon>Pentapetalae</taxon>
        <taxon>asterids</taxon>
        <taxon>campanulids</taxon>
        <taxon>Asterales</taxon>
        <taxon>Asteraceae</taxon>
        <taxon>Carduoideae</taxon>
        <taxon>Cardueae</taxon>
        <taxon>Centaureinae</taxon>
        <taxon>Centaurea</taxon>
    </lineage>
</organism>
<name>A0AA38TEK0_9ASTR</name>
<evidence type="ECO:0000313" key="3">
    <source>
        <dbReference type="Proteomes" id="UP001172457"/>
    </source>
</evidence>
<proteinExistence type="predicted"/>
<dbReference type="Pfam" id="PF08268">
    <property type="entry name" value="FBA_3"/>
    <property type="match status" value="1"/>
</dbReference>
<protein>
    <recommendedName>
        <fullName evidence="1">F-box associated beta-propeller type 3 domain-containing protein</fullName>
    </recommendedName>
</protein>
<dbReference type="AlphaFoldDB" id="A0AA38TEK0"/>
<sequence length="194" mass="22651">MKFFWSYSTEIMKTCSLSRHTCLQLPPDFIEFPDTPLSGSLTSLGSINGLICYAFRTDHYRQNDYVIQIWNPSLSVVLTLPPFNGFHELHFRFGYDPKTDDYKLLKLMSYTLPPDPLDDYSPGITPNVIQAKWYFNNSINDVKEVEVYSMRNVSWKLLQNRLPPHVREIVDEQDGHDGRLHWIGSSVNENEQMR</sequence>
<dbReference type="EMBL" id="JARYMX010000004">
    <property type="protein sequence ID" value="KAJ9553270.1"/>
    <property type="molecule type" value="Genomic_DNA"/>
</dbReference>
<feature type="domain" description="F-box associated beta-propeller type 3" evidence="1">
    <location>
        <begin position="40"/>
        <end position="188"/>
    </location>
</feature>
<dbReference type="InterPro" id="IPR013187">
    <property type="entry name" value="F-box-assoc_dom_typ3"/>
</dbReference>
<comment type="caution">
    <text evidence="2">The sequence shown here is derived from an EMBL/GenBank/DDBJ whole genome shotgun (WGS) entry which is preliminary data.</text>
</comment>
<dbReference type="Proteomes" id="UP001172457">
    <property type="component" value="Chromosome 4"/>
</dbReference>
<dbReference type="InterPro" id="IPR052361">
    <property type="entry name" value="F-box_domain"/>
</dbReference>
<dbReference type="PANTHER" id="PTHR31790">
    <property type="entry name" value="OS02G0783600 PROTEIN"/>
    <property type="match status" value="1"/>
</dbReference>
<gene>
    <name evidence="2" type="ORF">OSB04_017315</name>
</gene>
<keyword evidence="3" id="KW-1185">Reference proteome</keyword>
<accession>A0AA38TEK0</accession>
<dbReference type="PANTHER" id="PTHR31790:SF602">
    <property type="entry name" value="F-BOX ASSOCIATED UBIQUITINATION EFFECTOR FAMILY PROTEIN"/>
    <property type="match status" value="1"/>
</dbReference>
<evidence type="ECO:0000313" key="2">
    <source>
        <dbReference type="EMBL" id="KAJ9553270.1"/>
    </source>
</evidence>